<feature type="transmembrane region" description="Helical" evidence="1">
    <location>
        <begin position="134"/>
        <end position="154"/>
    </location>
</feature>
<sequence length="157" mass="18126">MRLSNLVKVISKYSLDSIMKWVWRIWCLLYFIILFYVVFFAGRRPSATWGHRKNPLLQPFRLKWYLYRHAGDVSSVYLDIIGNIVMFTPLPLFLYIVFGFKHYGGMIILGFVLSLCIETCQFVLGIGIPDIDDLIFNTLGTILGALIIQGIKLVNVE</sequence>
<protein>
    <submittedName>
        <fullName evidence="3">VanZ family protein</fullName>
    </submittedName>
</protein>
<proteinExistence type="predicted"/>
<dbReference type="InterPro" id="IPR053150">
    <property type="entry name" value="Teicoplanin_resist-assoc"/>
</dbReference>
<dbReference type="AlphaFoldDB" id="F4CAZ6"/>
<feature type="transmembrane region" description="Helical" evidence="1">
    <location>
        <begin position="80"/>
        <end position="100"/>
    </location>
</feature>
<keyword evidence="1" id="KW-0812">Transmembrane</keyword>
<dbReference type="PANTHER" id="PTHR36834:SF1">
    <property type="entry name" value="INTEGRAL MEMBRANE PROTEIN"/>
    <property type="match status" value="1"/>
</dbReference>
<feature type="transmembrane region" description="Helical" evidence="1">
    <location>
        <begin position="21"/>
        <end position="42"/>
    </location>
</feature>
<keyword evidence="1" id="KW-0472">Membrane</keyword>
<dbReference type="InterPro" id="IPR006976">
    <property type="entry name" value="VanZ-like"/>
</dbReference>
<name>F4CAZ6_SPHS2</name>
<dbReference type="PANTHER" id="PTHR36834">
    <property type="entry name" value="MEMBRANE PROTEIN-RELATED"/>
    <property type="match status" value="1"/>
</dbReference>
<keyword evidence="1" id="KW-1133">Transmembrane helix</keyword>
<dbReference type="EMBL" id="CP002584">
    <property type="protein sequence ID" value="ADZ78563.1"/>
    <property type="molecule type" value="Genomic_DNA"/>
</dbReference>
<feature type="transmembrane region" description="Helical" evidence="1">
    <location>
        <begin position="107"/>
        <end position="128"/>
    </location>
</feature>
<dbReference type="HOGENOM" id="CLU_077618_5_2_10"/>
<organism evidence="3">
    <name type="scientific">Sphingobacterium sp. (strain 21)</name>
    <dbReference type="NCBI Taxonomy" id="743722"/>
    <lineage>
        <taxon>Bacteria</taxon>
        <taxon>Pseudomonadati</taxon>
        <taxon>Bacteroidota</taxon>
        <taxon>Sphingobacteriia</taxon>
        <taxon>Sphingobacteriales</taxon>
        <taxon>Sphingobacteriaceae</taxon>
        <taxon>Sphingobacterium</taxon>
    </lineage>
</organism>
<reference evidence="3" key="1">
    <citation type="submission" date="2011-03" db="EMBL/GenBank/DDBJ databases">
        <title>Complete sequence of Sphingobacterium sp. 21.</title>
        <authorList>
            <consortium name="US DOE Joint Genome Institute"/>
            <person name="Lucas S."/>
            <person name="Copeland A."/>
            <person name="Lapidus A."/>
            <person name="Cheng J.-F."/>
            <person name="Goodwin L."/>
            <person name="Pitluck S."/>
            <person name="Davenport K."/>
            <person name="Detter J.C."/>
            <person name="Han C."/>
            <person name="Tapia R."/>
            <person name="Land M."/>
            <person name="Hauser L."/>
            <person name="Kyrpides N."/>
            <person name="Ivanova N."/>
            <person name="Ovchinnikova G."/>
            <person name="Pagani I."/>
            <person name="Siebers A.K."/>
            <person name="Allgaier M."/>
            <person name="Thelen M.P."/>
            <person name="Hugenholtz P."/>
            <person name="Woyke T."/>
        </authorList>
    </citation>
    <scope>NUCLEOTIDE SEQUENCE</scope>
    <source>
        <strain evidence="3">21</strain>
    </source>
</reference>
<dbReference type="PATRIC" id="fig|743722.3.peg.2139"/>
<dbReference type="KEGG" id="shg:Sph21_2003"/>
<evidence type="ECO:0000313" key="3">
    <source>
        <dbReference type="EMBL" id="ADZ78563.1"/>
    </source>
</evidence>
<dbReference type="Pfam" id="PF04892">
    <property type="entry name" value="VanZ"/>
    <property type="match status" value="1"/>
</dbReference>
<feature type="domain" description="VanZ-like" evidence="2">
    <location>
        <begin position="28"/>
        <end position="149"/>
    </location>
</feature>
<accession>F4CAZ6</accession>
<evidence type="ECO:0000259" key="2">
    <source>
        <dbReference type="Pfam" id="PF04892"/>
    </source>
</evidence>
<dbReference type="eggNOG" id="COG4767">
    <property type="taxonomic scope" value="Bacteria"/>
</dbReference>
<dbReference type="STRING" id="743722.Sph21_2003"/>
<evidence type="ECO:0000256" key="1">
    <source>
        <dbReference type="SAM" id="Phobius"/>
    </source>
</evidence>
<gene>
    <name evidence="3" type="ordered locus">Sph21_2003</name>
</gene>